<dbReference type="Gene3D" id="1.10.8.10">
    <property type="entry name" value="DNA helicase RuvA subunit, C-terminal domain"/>
    <property type="match status" value="1"/>
</dbReference>
<accession>A0A6B2LL02</accession>
<reference evidence="1" key="1">
    <citation type="journal article" date="2020" name="J. Eukaryot. Microbiol.">
        <title>De novo Sequencing, Assembly and Annotation of the Transcriptome for the Free-Living Testate Amoeba Arcella intermedia.</title>
        <authorList>
            <person name="Ribeiro G.M."/>
            <person name="Porfirio-Sousa A.L."/>
            <person name="Maurer-Alcala X.X."/>
            <person name="Katz L.A."/>
            <person name="Lahr D.J.G."/>
        </authorList>
    </citation>
    <scope>NUCLEOTIDE SEQUENCE</scope>
</reference>
<sequence length="157" mass="18192">MKYCVNVLDIKSENKIWTPSALHLAKTITIPITKETLIDRLHNRENGRKHIDRERDYLLNKFLGIISCSEEEAVYFLKQTNYDVERAVEKYHLEKDPPKPTKKKVDQKTQSRAINEASPILRGGAYFSYNHSFTKPGESDKEGSPKTIVSDFFDFLL</sequence>
<dbReference type="AlphaFoldDB" id="A0A6B2LL02"/>
<organism evidence="1">
    <name type="scientific">Arcella intermedia</name>
    <dbReference type="NCBI Taxonomy" id="1963864"/>
    <lineage>
        <taxon>Eukaryota</taxon>
        <taxon>Amoebozoa</taxon>
        <taxon>Tubulinea</taxon>
        <taxon>Elardia</taxon>
        <taxon>Arcellinida</taxon>
        <taxon>Sphaerothecina</taxon>
        <taxon>Arcellidae</taxon>
        <taxon>Arcella</taxon>
    </lineage>
</organism>
<dbReference type="InterPro" id="IPR009060">
    <property type="entry name" value="UBA-like_sf"/>
</dbReference>
<dbReference type="EMBL" id="GIBP01008767">
    <property type="protein sequence ID" value="NDV37736.1"/>
    <property type="molecule type" value="Transcribed_RNA"/>
</dbReference>
<proteinExistence type="predicted"/>
<dbReference type="CDD" id="cd14273">
    <property type="entry name" value="UBA_TAP-C_like"/>
    <property type="match status" value="1"/>
</dbReference>
<dbReference type="Pfam" id="PF14555">
    <property type="entry name" value="UBA_4"/>
    <property type="match status" value="1"/>
</dbReference>
<name>A0A6B2LL02_9EUKA</name>
<protein>
    <recommendedName>
        <fullName evidence="2">UBA domain-containing protein</fullName>
    </recommendedName>
</protein>
<evidence type="ECO:0008006" key="2">
    <source>
        <dbReference type="Google" id="ProtNLM"/>
    </source>
</evidence>
<dbReference type="SUPFAM" id="SSF46934">
    <property type="entry name" value="UBA-like"/>
    <property type="match status" value="1"/>
</dbReference>
<evidence type="ECO:0000313" key="1">
    <source>
        <dbReference type="EMBL" id="NDV37736.1"/>
    </source>
</evidence>